<accession>B7PXL8</accession>
<reference evidence="2 4" key="1">
    <citation type="submission" date="2008-03" db="EMBL/GenBank/DDBJ databases">
        <title>Annotation of Ixodes scapularis.</title>
        <authorList>
            <consortium name="Ixodes scapularis Genome Project Consortium"/>
            <person name="Caler E."/>
            <person name="Hannick L.I."/>
            <person name="Bidwell S."/>
            <person name="Joardar V."/>
            <person name="Thiagarajan M."/>
            <person name="Amedeo P."/>
            <person name="Galinsky K.J."/>
            <person name="Schobel S."/>
            <person name="Inman J."/>
            <person name="Hostetler J."/>
            <person name="Miller J."/>
            <person name="Hammond M."/>
            <person name="Megy K."/>
            <person name="Lawson D."/>
            <person name="Kodira C."/>
            <person name="Sutton G."/>
            <person name="Meyer J."/>
            <person name="Hill C.A."/>
            <person name="Birren B."/>
            <person name="Nene V."/>
            <person name="Collins F."/>
            <person name="Alarcon-Chaidez F."/>
            <person name="Wikel S."/>
            <person name="Strausberg R."/>
        </authorList>
    </citation>
    <scope>NUCLEOTIDE SEQUENCE [LARGE SCALE GENOMIC DNA]</scope>
    <source>
        <strain evidence="4">Wikel</strain>
        <strain evidence="2">Wikel colony</strain>
    </source>
</reference>
<organism>
    <name type="scientific">Ixodes scapularis</name>
    <name type="common">Black-legged tick</name>
    <name type="synonym">Deer tick</name>
    <dbReference type="NCBI Taxonomy" id="6945"/>
    <lineage>
        <taxon>Eukaryota</taxon>
        <taxon>Metazoa</taxon>
        <taxon>Ecdysozoa</taxon>
        <taxon>Arthropoda</taxon>
        <taxon>Chelicerata</taxon>
        <taxon>Arachnida</taxon>
        <taxon>Acari</taxon>
        <taxon>Parasitiformes</taxon>
        <taxon>Ixodida</taxon>
        <taxon>Ixodoidea</taxon>
        <taxon>Ixodidae</taxon>
        <taxon>Ixodinae</taxon>
        <taxon>Ixodes</taxon>
    </lineage>
</organism>
<feature type="compositionally biased region" description="Basic and acidic residues" evidence="1">
    <location>
        <begin position="71"/>
        <end position="92"/>
    </location>
</feature>
<gene>
    <name evidence="2" type="ORF">IscW_ISCW009988</name>
</gene>
<evidence type="ECO:0000313" key="2">
    <source>
        <dbReference type="EMBL" id="EEC11340.1"/>
    </source>
</evidence>
<sequence>MAGFETQRRRPFWVAARVAGERKEGGREIVRNPSLVYPSADQGVTTTRDSGSSASQDLSQDAGDLTPKADISQDRHLEAADTRLREEPSRTR</sequence>
<proteinExistence type="predicted"/>
<reference evidence="3" key="2">
    <citation type="submission" date="2020-05" db="UniProtKB">
        <authorList>
            <consortium name="EnsemblMetazoa"/>
        </authorList>
    </citation>
    <scope>IDENTIFICATION</scope>
    <source>
        <strain evidence="3">wikel</strain>
    </source>
</reference>
<name>B7PXL8_IXOSC</name>
<feature type="compositionally biased region" description="Basic and acidic residues" evidence="1">
    <location>
        <begin position="20"/>
        <end position="30"/>
    </location>
</feature>
<dbReference type="VEuPathDB" id="VectorBase:ISCW009988"/>
<dbReference type="AlphaFoldDB" id="B7PXL8"/>
<dbReference type="HOGENOM" id="CLU_2415719_0_0_1"/>
<evidence type="ECO:0000313" key="3">
    <source>
        <dbReference type="EnsemblMetazoa" id="ISCW009988-PA"/>
    </source>
</evidence>
<dbReference type="InParanoid" id="B7PXL8"/>
<protein>
    <submittedName>
        <fullName evidence="2 3">Uncharacterized protein</fullName>
    </submittedName>
</protein>
<dbReference type="EnsemblMetazoa" id="ISCW009988-RA">
    <property type="protein sequence ID" value="ISCW009988-PA"/>
    <property type="gene ID" value="ISCW009988"/>
</dbReference>
<keyword evidence="4" id="KW-1185">Reference proteome</keyword>
<dbReference type="EMBL" id="DS815072">
    <property type="protein sequence ID" value="EEC11340.1"/>
    <property type="molecule type" value="Genomic_DNA"/>
</dbReference>
<dbReference type="VEuPathDB" id="VectorBase:ISCI009988"/>
<evidence type="ECO:0000256" key="1">
    <source>
        <dbReference type="SAM" id="MobiDB-lite"/>
    </source>
</evidence>
<feature type="compositionally biased region" description="Polar residues" evidence="1">
    <location>
        <begin position="42"/>
        <end position="59"/>
    </location>
</feature>
<dbReference type="EMBL" id="ABJB010264603">
    <property type="status" value="NOT_ANNOTATED_CDS"/>
    <property type="molecule type" value="Genomic_DNA"/>
</dbReference>
<evidence type="ECO:0000313" key="4">
    <source>
        <dbReference type="Proteomes" id="UP000001555"/>
    </source>
</evidence>
<dbReference type="Proteomes" id="UP000001555">
    <property type="component" value="Unassembled WGS sequence"/>
</dbReference>
<dbReference type="PaxDb" id="6945-B7PXL8"/>
<feature type="region of interest" description="Disordered" evidence="1">
    <location>
        <begin position="20"/>
        <end position="92"/>
    </location>
</feature>